<dbReference type="InterPro" id="IPR000731">
    <property type="entry name" value="SSD"/>
</dbReference>
<feature type="transmembrane region" description="Helical" evidence="6">
    <location>
        <begin position="326"/>
        <end position="347"/>
    </location>
</feature>
<proteinExistence type="predicted"/>
<feature type="transmembrane region" description="Helical" evidence="6">
    <location>
        <begin position="804"/>
        <end position="824"/>
    </location>
</feature>
<evidence type="ECO:0000256" key="1">
    <source>
        <dbReference type="ARBA" id="ARBA00004651"/>
    </source>
</evidence>
<gene>
    <name evidence="8" type="primary">ydfJ</name>
    <name evidence="8" type="ORF">Mal48_29660</name>
</gene>
<dbReference type="PROSITE" id="PS50156">
    <property type="entry name" value="SSD"/>
    <property type="match status" value="1"/>
</dbReference>
<dbReference type="PANTHER" id="PTHR33406">
    <property type="entry name" value="MEMBRANE PROTEIN MJ1562-RELATED"/>
    <property type="match status" value="1"/>
</dbReference>
<dbReference type="EMBL" id="CP036267">
    <property type="protein sequence ID" value="QDT33711.1"/>
    <property type="molecule type" value="Genomic_DNA"/>
</dbReference>
<evidence type="ECO:0000256" key="5">
    <source>
        <dbReference type="ARBA" id="ARBA00023136"/>
    </source>
</evidence>
<feature type="transmembrane region" description="Helical" evidence="6">
    <location>
        <begin position="473"/>
        <end position="493"/>
    </location>
</feature>
<feature type="transmembrane region" description="Helical" evidence="6">
    <location>
        <begin position="397"/>
        <end position="422"/>
    </location>
</feature>
<comment type="subcellular location">
    <subcellularLocation>
        <location evidence="1">Cell membrane</location>
        <topology evidence="1">Multi-pass membrane protein</topology>
    </subcellularLocation>
</comment>
<dbReference type="InterPro" id="IPR050545">
    <property type="entry name" value="Mycobact_MmpL"/>
</dbReference>
<feature type="transmembrane region" description="Helical" evidence="6">
    <location>
        <begin position="926"/>
        <end position="949"/>
    </location>
</feature>
<dbReference type="Pfam" id="PF03176">
    <property type="entry name" value="MMPL"/>
    <property type="match status" value="1"/>
</dbReference>
<keyword evidence="2" id="KW-1003">Cell membrane</keyword>
<dbReference type="Proteomes" id="UP000315724">
    <property type="component" value="Chromosome"/>
</dbReference>
<feature type="transmembrane region" description="Helical" evidence="6">
    <location>
        <begin position="898"/>
        <end position="920"/>
    </location>
</feature>
<dbReference type="Gene3D" id="1.20.1640.10">
    <property type="entry name" value="Multidrug efflux transporter AcrB transmembrane domain"/>
    <property type="match status" value="2"/>
</dbReference>
<dbReference type="SUPFAM" id="SSF82866">
    <property type="entry name" value="Multidrug efflux transporter AcrB transmembrane domain"/>
    <property type="match status" value="2"/>
</dbReference>
<keyword evidence="4 6" id="KW-1133">Transmembrane helix</keyword>
<evidence type="ECO:0000313" key="9">
    <source>
        <dbReference type="Proteomes" id="UP000315724"/>
    </source>
</evidence>
<feature type="transmembrane region" description="Helical" evidence="6">
    <location>
        <begin position="751"/>
        <end position="769"/>
    </location>
</feature>
<dbReference type="InterPro" id="IPR004869">
    <property type="entry name" value="MMPL_dom"/>
</dbReference>
<evidence type="ECO:0000256" key="4">
    <source>
        <dbReference type="ARBA" id="ARBA00022989"/>
    </source>
</evidence>
<feature type="domain" description="SSD" evidence="7">
    <location>
        <begin position="326"/>
        <end position="451"/>
    </location>
</feature>
<evidence type="ECO:0000256" key="2">
    <source>
        <dbReference type="ARBA" id="ARBA00022475"/>
    </source>
</evidence>
<name>A0A517QQ07_9PLAN</name>
<accession>A0A517QQ07</accession>
<dbReference type="GO" id="GO:0005886">
    <property type="term" value="C:plasma membrane"/>
    <property type="evidence" value="ECO:0007669"/>
    <property type="project" value="UniProtKB-SubCell"/>
</dbReference>
<feature type="transmembrane region" description="Helical" evidence="6">
    <location>
        <begin position="428"/>
        <end position="452"/>
    </location>
</feature>
<feature type="transmembrane region" description="Helical" evidence="6">
    <location>
        <begin position="831"/>
        <end position="852"/>
    </location>
</feature>
<evidence type="ECO:0000313" key="8">
    <source>
        <dbReference type="EMBL" id="QDT33711.1"/>
    </source>
</evidence>
<feature type="transmembrane region" description="Helical" evidence="6">
    <location>
        <begin position="353"/>
        <end position="377"/>
    </location>
</feature>
<reference evidence="8 9" key="1">
    <citation type="submission" date="2019-02" db="EMBL/GenBank/DDBJ databases">
        <title>Deep-cultivation of Planctomycetes and their phenomic and genomic characterization uncovers novel biology.</title>
        <authorList>
            <person name="Wiegand S."/>
            <person name="Jogler M."/>
            <person name="Boedeker C."/>
            <person name="Pinto D."/>
            <person name="Vollmers J."/>
            <person name="Rivas-Marin E."/>
            <person name="Kohn T."/>
            <person name="Peeters S.H."/>
            <person name="Heuer A."/>
            <person name="Rast P."/>
            <person name="Oberbeckmann S."/>
            <person name="Bunk B."/>
            <person name="Jeske O."/>
            <person name="Meyerdierks A."/>
            <person name="Storesund J.E."/>
            <person name="Kallscheuer N."/>
            <person name="Luecker S."/>
            <person name="Lage O.M."/>
            <person name="Pohl T."/>
            <person name="Merkel B.J."/>
            <person name="Hornburger P."/>
            <person name="Mueller R.-W."/>
            <person name="Bruemmer F."/>
            <person name="Labrenz M."/>
            <person name="Spormann A.M."/>
            <person name="Op den Camp H."/>
            <person name="Overmann J."/>
            <person name="Amann R."/>
            <person name="Jetten M.S.M."/>
            <person name="Mascher T."/>
            <person name="Medema M.H."/>
            <person name="Devos D.P."/>
            <person name="Kaster A.-K."/>
            <person name="Ovreas L."/>
            <person name="Rohde M."/>
            <person name="Galperin M.Y."/>
            <person name="Jogler C."/>
        </authorList>
    </citation>
    <scope>NUCLEOTIDE SEQUENCE [LARGE SCALE GENOMIC DNA]</scope>
    <source>
        <strain evidence="8 9">Mal48</strain>
    </source>
</reference>
<dbReference type="RefSeq" id="WP_145200449.1">
    <property type="nucleotide sequence ID" value="NZ_CP036267.1"/>
</dbReference>
<dbReference type="AlphaFoldDB" id="A0A517QQ07"/>
<keyword evidence="9" id="KW-1185">Reference proteome</keyword>
<feature type="transmembrane region" description="Helical" evidence="6">
    <location>
        <begin position="776"/>
        <end position="792"/>
    </location>
</feature>
<keyword evidence="3 6" id="KW-0812">Transmembrane</keyword>
<evidence type="ECO:0000259" key="7">
    <source>
        <dbReference type="PROSITE" id="PS50156"/>
    </source>
</evidence>
<organism evidence="8 9">
    <name type="scientific">Thalassoglobus polymorphus</name>
    <dbReference type="NCBI Taxonomy" id="2527994"/>
    <lineage>
        <taxon>Bacteria</taxon>
        <taxon>Pseudomonadati</taxon>
        <taxon>Planctomycetota</taxon>
        <taxon>Planctomycetia</taxon>
        <taxon>Planctomycetales</taxon>
        <taxon>Planctomycetaceae</taxon>
        <taxon>Thalassoglobus</taxon>
    </lineage>
</organism>
<dbReference type="OrthoDB" id="9809027at2"/>
<evidence type="ECO:0000256" key="6">
    <source>
        <dbReference type="SAM" id="Phobius"/>
    </source>
</evidence>
<keyword evidence="5 6" id="KW-0472">Membrane</keyword>
<feature type="transmembrane region" description="Helical" evidence="6">
    <location>
        <begin position="300"/>
        <end position="319"/>
    </location>
</feature>
<sequence length="985" mass="107814">MDGETRDRTEPGALPRFLERLTDSVSQNPTATIWIVGLMTALSLAVTIRFLEFKTNRADLLDPSSEFHQRWLNYTEKFGDEADVVIVVEADDEITVKNVIDTVGQRLDSDPDLFDRVLYRIDSTAIESKGLQYLSPLELEQANARLKMYSPILEGQWSRAGIESYTIRLNDFIQQTEASGAEKELAAAIQQAEQLCSSLNQFLQNPQQFQSPWPEIVSRSSAPQGDAFETRYQLAASGLMGFILVTPKNASTDFAGGAKSLARMRVICAEAQEQYKNVRVGLTGIPVLEADEMQRSQQDMMKASMISFIGVGLILLIGFRGFRHPLLALFMLAISLAWSLGYITIAIGHLNILSVSFAAILIGLGIDYAIHYLAHYIELRHRNEKLHRALSLSSRSVGTGIVTAAVTTALAFFCATFTDFLGVAELGVIAGGGVLLCAIATFTILPALVTLADRKKEPRQMPTPFQGNALRKLIRNHPGVVTVVTLLAIIGIGSQGFQVQDGTIQSKVKYDSNLLNLQAKGVNSVELQKRIFQETNGSLLYAISIADSISEARILKEEFLTLPTVSRVEGMASYMPNFPPEETNLLVQAIHSRLSRLSDLPREFPQLDPLSIGQSMDRLYTTLSSRSEPAAISAAKSLDSFLDNLTLMELPQQMQVLSGYQNGMLTALHRQFQEIERVSSPQPVSPNDFLPGIHERFVSESGHWLLRIYPSEQVWEEEPLTAFVEEVRSIDPKATGTPLQNFEAARQIRESYFDAAIYALVVIFLILLVDSLKSGTLLVSLVAPLAVVGFAYSLRFKSGEPVNILQLASLYALIVALVSSVLDFKSVRGTLLTLLPPLAGGFLMFGILGLIGMNLNPANLIVLPLILGIGVDDGVHVIHDARHSTGRYETSPSTINAITLTSLTSMLGFGSMVVAAHQGLVSLGTILVIGVGSCLFISLVTLPAILTLIDRWESTESPAQNEEAKPIDKKEIVTIPMTKHETGVA</sequence>
<dbReference type="PANTHER" id="PTHR33406:SF13">
    <property type="entry name" value="MEMBRANE PROTEIN YDFJ"/>
    <property type="match status" value="1"/>
</dbReference>
<dbReference type="KEGG" id="tpol:Mal48_29660"/>
<evidence type="ECO:0000256" key="3">
    <source>
        <dbReference type="ARBA" id="ARBA00022692"/>
    </source>
</evidence>
<protein>
    <submittedName>
        <fullName evidence="8">Membrane protein YdfJ</fullName>
    </submittedName>
</protein>